<dbReference type="OrthoDB" id="9803233at2"/>
<dbReference type="PANTHER" id="PTHR43877">
    <property type="entry name" value="AMINOALKYLPHOSPHONATE N-ACETYLTRANSFERASE-RELATED-RELATED"/>
    <property type="match status" value="1"/>
</dbReference>
<organism evidence="4 5">
    <name type="scientific">Micromonospora rhizosphaerae</name>
    <dbReference type="NCBI Taxonomy" id="568872"/>
    <lineage>
        <taxon>Bacteria</taxon>
        <taxon>Bacillati</taxon>
        <taxon>Actinomycetota</taxon>
        <taxon>Actinomycetes</taxon>
        <taxon>Micromonosporales</taxon>
        <taxon>Micromonosporaceae</taxon>
        <taxon>Micromonospora</taxon>
    </lineage>
</organism>
<dbReference type="Gene3D" id="3.40.630.30">
    <property type="match status" value="1"/>
</dbReference>
<dbReference type="STRING" id="568872.GA0070624_5030"/>
<keyword evidence="5" id="KW-1185">Reference proteome</keyword>
<accession>A0A1C6SZR6</accession>
<dbReference type="Pfam" id="PF00583">
    <property type="entry name" value="Acetyltransf_1"/>
    <property type="match status" value="1"/>
</dbReference>
<name>A0A1C6SZR6_9ACTN</name>
<keyword evidence="2" id="KW-0012">Acyltransferase</keyword>
<feature type="domain" description="N-acetyltransferase" evidence="3">
    <location>
        <begin position="104"/>
        <end position="236"/>
    </location>
</feature>
<dbReference type="PROSITE" id="PS51186">
    <property type="entry name" value="GNAT"/>
    <property type="match status" value="1"/>
</dbReference>
<dbReference type="Proteomes" id="UP000199413">
    <property type="component" value="Unassembled WGS sequence"/>
</dbReference>
<protein>
    <submittedName>
        <fullName evidence="4">Acetyltransferase (GNAT) domain-containing protein</fullName>
    </submittedName>
</protein>
<dbReference type="PANTHER" id="PTHR43877:SF1">
    <property type="entry name" value="ACETYLTRANSFERASE"/>
    <property type="match status" value="1"/>
</dbReference>
<evidence type="ECO:0000256" key="2">
    <source>
        <dbReference type="ARBA" id="ARBA00023315"/>
    </source>
</evidence>
<dbReference type="CDD" id="cd04301">
    <property type="entry name" value="NAT_SF"/>
    <property type="match status" value="1"/>
</dbReference>
<dbReference type="AlphaFoldDB" id="A0A1C6SZR6"/>
<gene>
    <name evidence="4" type="ORF">GA0070624_5030</name>
</gene>
<evidence type="ECO:0000259" key="3">
    <source>
        <dbReference type="PROSITE" id="PS51186"/>
    </source>
</evidence>
<dbReference type="InterPro" id="IPR000182">
    <property type="entry name" value="GNAT_dom"/>
</dbReference>
<evidence type="ECO:0000313" key="4">
    <source>
        <dbReference type="EMBL" id="SCL34585.1"/>
    </source>
</evidence>
<evidence type="ECO:0000313" key="5">
    <source>
        <dbReference type="Proteomes" id="UP000199413"/>
    </source>
</evidence>
<proteinExistence type="predicted"/>
<evidence type="ECO:0000256" key="1">
    <source>
        <dbReference type="ARBA" id="ARBA00022679"/>
    </source>
</evidence>
<reference evidence="5" key="1">
    <citation type="submission" date="2016-06" db="EMBL/GenBank/DDBJ databases">
        <authorList>
            <person name="Varghese N."/>
            <person name="Submissions Spin"/>
        </authorList>
    </citation>
    <scope>NUCLEOTIDE SEQUENCE [LARGE SCALE GENOMIC DNA]</scope>
    <source>
        <strain evidence="5">DSM 45431</strain>
    </source>
</reference>
<sequence length="236" mass="25116">MGDAALRISAAHADTADLIPAGDDWAVVSGVPCQHIALPYPWATTGRLLALPGPPTAEPVTQVAAWLRARSPQWTLMVRAEDEHQVAGFQRWDLMPVLALQGPPPSRPRSMADIGPARDRDEFLVPYGAELAPLVTDAHLAAGRMHHLVARVGGEPVGCARVRLMADTAYLGAITVLPTWQGTGLGTALTIAAGELAAGYSDLVWLHCTPGSRALYERLGYRHVDDHALLVPVPGT</sequence>
<dbReference type="SUPFAM" id="SSF55729">
    <property type="entry name" value="Acyl-CoA N-acyltransferases (Nat)"/>
    <property type="match status" value="1"/>
</dbReference>
<dbReference type="RefSeq" id="WP_091345182.1">
    <property type="nucleotide sequence ID" value="NZ_FMHV01000002.1"/>
</dbReference>
<dbReference type="InterPro" id="IPR050832">
    <property type="entry name" value="Bact_Acetyltransf"/>
</dbReference>
<dbReference type="InterPro" id="IPR016181">
    <property type="entry name" value="Acyl_CoA_acyltransferase"/>
</dbReference>
<keyword evidence="1 4" id="KW-0808">Transferase</keyword>
<dbReference type="EMBL" id="FMHV01000002">
    <property type="protein sequence ID" value="SCL34585.1"/>
    <property type="molecule type" value="Genomic_DNA"/>
</dbReference>
<dbReference type="GO" id="GO:0016747">
    <property type="term" value="F:acyltransferase activity, transferring groups other than amino-acyl groups"/>
    <property type="evidence" value="ECO:0007669"/>
    <property type="project" value="InterPro"/>
</dbReference>